<evidence type="ECO:0000313" key="3">
    <source>
        <dbReference type="Proteomes" id="UP000245942"/>
    </source>
</evidence>
<dbReference type="OrthoDB" id="2162449at2759"/>
<dbReference type="EMBL" id="KZ819322">
    <property type="protein sequence ID" value="PWN23333.1"/>
    <property type="molecule type" value="Genomic_DNA"/>
</dbReference>
<dbReference type="SUPFAM" id="SSF54919">
    <property type="entry name" value="Nucleoside diphosphate kinase, NDK"/>
    <property type="match status" value="1"/>
</dbReference>
<keyword evidence="3" id="KW-1185">Reference proteome</keyword>
<feature type="region of interest" description="Disordered" evidence="1">
    <location>
        <begin position="470"/>
        <end position="582"/>
    </location>
</feature>
<feature type="compositionally biased region" description="Low complexity" evidence="1">
    <location>
        <begin position="471"/>
        <end position="483"/>
    </location>
</feature>
<accession>A0A316UHC3</accession>
<dbReference type="InterPro" id="IPR036850">
    <property type="entry name" value="NDK-like_dom_sf"/>
</dbReference>
<name>A0A316UHC3_9BASI</name>
<dbReference type="Gene3D" id="3.30.70.141">
    <property type="entry name" value="Nucleoside diphosphate kinase-like domain"/>
    <property type="match status" value="1"/>
</dbReference>
<proteinExistence type="predicted"/>
<gene>
    <name evidence="2" type="ORF">BCV69DRAFT_310799</name>
</gene>
<feature type="region of interest" description="Disordered" evidence="1">
    <location>
        <begin position="647"/>
        <end position="678"/>
    </location>
</feature>
<dbReference type="STRING" id="1684307.A0A316UHC3"/>
<dbReference type="Proteomes" id="UP000245942">
    <property type="component" value="Unassembled WGS sequence"/>
</dbReference>
<dbReference type="RefSeq" id="XP_025350493.1">
    <property type="nucleotide sequence ID" value="XM_025494818.1"/>
</dbReference>
<sequence>MATITFPPSPSPATPSKQGPKRAPFSDQLASSPAPSALSISFSASSVPTRTIAILTKTCAKLHRLTIESKLVAAGFDVLLSRNEEWSYPDDVDFLYELLHGHSDTGVRYWIEHLTGEPIHFMVLERTRAVETWLELIGPGETEEEEEEDDYAFLGGDVSTPGSTRSTKSLNGSSKGLRATYGKGSIYGSLTCQQAQRQIAVCAPELVSEEALIDLHMSFSCEADESLPIQGTGLLNYEEDESADQSQIQAMLQGDALDPDNGEVLSDGGAENSIVRLNETRRASARSTSTTEALSSDAPGRKTFRAKPVPASLATPAIQPRLTRAAALRMGIQLPDARIRGNKTEVSETAGPVGISGLPKATVPLPKSLAEPTIKPRANRASLVRAGGGAAASAQPTYQRPRKEVDYSNTPGHRRNSTACSVASLAQPTIAPRQNRASLARLGAGAGAGTGTGALRPGITATRSLSMVSVDSARSSATSTQTTDRSDSRSTGARERKPVDFSNTPGHRRDLAPTNLASLKPPAITPRTNKAAMARGGVVNGSIAPSMTTSPSRVTAPTTASRSTSLPMPTSSGRSSPVKSDRTAAMIERAPSQMRERKPVDFSTTPGHKKTQSFSIASLAAPKIQPRLNNAASKRLSLGGAAERPNIPLNLPVPPSRPGSALAGKMGRTSVTPMPPPLRSASSIGIRRAISDAAPHQDFEVTRRLAEIKMKTSTNEKGGVDVSRSENVRPVRARAPPPSAYRAPSAQVA</sequence>
<feature type="region of interest" description="Disordered" evidence="1">
    <location>
        <begin position="710"/>
        <end position="749"/>
    </location>
</feature>
<evidence type="ECO:0008006" key="4">
    <source>
        <dbReference type="Google" id="ProtNLM"/>
    </source>
</evidence>
<evidence type="ECO:0000313" key="2">
    <source>
        <dbReference type="EMBL" id="PWN23333.1"/>
    </source>
</evidence>
<reference evidence="2 3" key="1">
    <citation type="journal article" date="2018" name="Mol. Biol. Evol.">
        <title>Broad Genomic Sampling Reveals a Smut Pathogenic Ancestry of the Fungal Clade Ustilaginomycotina.</title>
        <authorList>
            <person name="Kijpornyongpan T."/>
            <person name="Mondo S.J."/>
            <person name="Barry K."/>
            <person name="Sandor L."/>
            <person name="Lee J."/>
            <person name="Lipzen A."/>
            <person name="Pangilinan J."/>
            <person name="LaButti K."/>
            <person name="Hainaut M."/>
            <person name="Henrissat B."/>
            <person name="Grigoriev I.V."/>
            <person name="Spatafora J.W."/>
            <person name="Aime M.C."/>
        </authorList>
    </citation>
    <scope>NUCLEOTIDE SEQUENCE [LARGE SCALE GENOMIC DNA]</scope>
    <source>
        <strain evidence="2 3">MCA 4718</strain>
    </source>
</reference>
<feature type="compositionally biased region" description="Polar residues" evidence="1">
    <location>
        <begin position="407"/>
        <end position="422"/>
    </location>
</feature>
<feature type="compositionally biased region" description="Low complexity" evidence="1">
    <location>
        <begin position="730"/>
        <end position="749"/>
    </location>
</feature>
<feature type="compositionally biased region" description="Basic and acidic residues" evidence="1">
    <location>
        <begin position="484"/>
        <end position="499"/>
    </location>
</feature>
<protein>
    <recommendedName>
        <fullName evidence="4">Nucleoside diphosphate kinase</fullName>
    </recommendedName>
</protein>
<feature type="region of interest" description="Disordered" evidence="1">
    <location>
        <begin position="388"/>
        <end position="422"/>
    </location>
</feature>
<organism evidence="2 3">
    <name type="scientific">Pseudomicrostroma glucosiphilum</name>
    <dbReference type="NCBI Taxonomy" id="1684307"/>
    <lineage>
        <taxon>Eukaryota</taxon>
        <taxon>Fungi</taxon>
        <taxon>Dikarya</taxon>
        <taxon>Basidiomycota</taxon>
        <taxon>Ustilaginomycotina</taxon>
        <taxon>Exobasidiomycetes</taxon>
        <taxon>Microstromatales</taxon>
        <taxon>Microstromatales incertae sedis</taxon>
        <taxon>Pseudomicrostroma</taxon>
    </lineage>
</organism>
<feature type="region of interest" description="Disordered" evidence="1">
    <location>
        <begin position="1"/>
        <end position="31"/>
    </location>
</feature>
<feature type="compositionally biased region" description="Polar residues" evidence="1">
    <location>
        <begin position="543"/>
        <end position="578"/>
    </location>
</feature>
<dbReference type="GeneID" id="37016552"/>
<dbReference type="AlphaFoldDB" id="A0A316UHC3"/>
<feature type="region of interest" description="Disordered" evidence="1">
    <location>
        <begin position="279"/>
        <end position="304"/>
    </location>
</feature>
<evidence type="ECO:0000256" key="1">
    <source>
        <dbReference type="SAM" id="MobiDB-lite"/>
    </source>
</evidence>